<dbReference type="PROSITE" id="PS51198">
    <property type="entry name" value="UVRD_HELICASE_ATP_BIND"/>
    <property type="match status" value="1"/>
</dbReference>
<accession>U6MBC7</accession>
<name>U6MBC7_EIMMA</name>
<dbReference type="Gene3D" id="1.10.486.10">
    <property type="entry name" value="PCRA, domain 4"/>
    <property type="match status" value="1"/>
</dbReference>
<feature type="domain" description="UvrD-like helicase ATP-binding" evidence="11">
    <location>
        <begin position="362"/>
        <end position="734"/>
    </location>
</feature>
<keyword evidence="2 9" id="KW-0378">Hydrolase</keyword>
<dbReference type="OrthoDB" id="417752at2759"/>
<feature type="region of interest" description="Disordered" evidence="10">
    <location>
        <begin position="519"/>
        <end position="547"/>
    </location>
</feature>
<evidence type="ECO:0000256" key="4">
    <source>
        <dbReference type="ARBA" id="ARBA00022840"/>
    </source>
</evidence>
<feature type="domain" description="UvrD-like helicase C-terminal" evidence="12">
    <location>
        <begin position="735"/>
        <end position="1217"/>
    </location>
</feature>
<dbReference type="OMA" id="LEWQVVI"/>
<organism evidence="13 14">
    <name type="scientific">Eimeria maxima</name>
    <name type="common">Coccidian parasite</name>
    <dbReference type="NCBI Taxonomy" id="5804"/>
    <lineage>
        <taxon>Eukaryota</taxon>
        <taxon>Sar</taxon>
        <taxon>Alveolata</taxon>
        <taxon>Apicomplexa</taxon>
        <taxon>Conoidasida</taxon>
        <taxon>Coccidia</taxon>
        <taxon>Eucoccidiorida</taxon>
        <taxon>Eimeriorina</taxon>
        <taxon>Eimeriidae</taxon>
        <taxon>Eimeria</taxon>
    </lineage>
</organism>
<evidence type="ECO:0000259" key="11">
    <source>
        <dbReference type="PROSITE" id="PS51198"/>
    </source>
</evidence>
<evidence type="ECO:0000256" key="6">
    <source>
        <dbReference type="ARBA" id="ARBA00034617"/>
    </source>
</evidence>
<dbReference type="Pfam" id="PF00580">
    <property type="entry name" value="UvrD-helicase"/>
    <property type="match status" value="1"/>
</dbReference>
<dbReference type="GO" id="GO:0005634">
    <property type="term" value="C:nucleus"/>
    <property type="evidence" value="ECO:0007669"/>
    <property type="project" value="TreeGrafter"/>
</dbReference>
<evidence type="ECO:0000313" key="14">
    <source>
        <dbReference type="Proteomes" id="UP000030763"/>
    </source>
</evidence>
<evidence type="ECO:0000256" key="7">
    <source>
        <dbReference type="ARBA" id="ARBA00034808"/>
    </source>
</evidence>
<gene>
    <name evidence="13" type="ORF">EMWEY_00009930</name>
</gene>
<keyword evidence="1 9" id="KW-0547">Nucleotide-binding</keyword>
<dbReference type="GO" id="GO:0005524">
    <property type="term" value="F:ATP binding"/>
    <property type="evidence" value="ECO:0007669"/>
    <property type="project" value="UniProtKB-UniRule"/>
</dbReference>
<dbReference type="EC" id="5.6.2.4" evidence="7"/>
<feature type="compositionally biased region" description="Low complexity" evidence="10">
    <location>
        <begin position="519"/>
        <end position="531"/>
    </location>
</feature>
<dbReference type="CDD" id="cd17932">
    <property type="entry name" value="DEXQc_UvrD"/>
    <property type="match status" value="1"/>
</dbReference>
<evidence type="ECO:0000256" key="9">
    <source>
        <dbReference type="PROSITE-ProRule" id="PRU00560"/>
    </source>
</evidence>
<dbReference type="InterPro" id="IPR014016">
    <property type="entry name" value="UvrD-like_ATP-bd"/>
</dbReference>
<keyword evidence="3 9" id="KW-0347">Helicase</keyword>
<protein>
    <recommendedName>
        <fullName evidence="7">DNA 3'-5' helicase</fullName>
        <ecNumber evidence="7">5.6.2.4</ecNumber>
    </recommendedName>
</protein>
<sequence>MPKPHNPCLDCAINSSAALSSANNNHSTTAGTQKTESQAQRYPQVHPLAEGAALSGPPHALQGGFSLHSGAPQSSSASSNGIFNSAAQPKRPWEWHCLGKQPKDINGKQRRLVLRATLPIHWQQPQEQQGEQDQNQRGQQYQQHRHQHQTQLHRQHNQLQCQNMHLQQQHQQEDQMKHNHGHVHFQSPSVSSEKFVEPCQSNSCPNRALDPTNTIPDKLFLLDGNSNTSGSNSTGWCLDGSAHAASVPRHGAVVPNFPICPQPPKHHIATDNANPPCSWVSVPALDGGAPPLYREKPLKQQRCASEAPLGAASNCSILPNQNALYTAKAAARTVTKERGLDANSNISNPRPLLLQHGTLFGALSPEQTKVVNAPPQSSVCVLAGPGAGKTSTITARIVGLLLQGCRPLAALTFTKKSATELERRIRGGIEGVLKDQCASSFTSRANADVSRIGESDLFVGTFHSFFVRILKSYGGYIGVPGDFRVLNQLQQLSILRNLIDNEKRAEALRAGSSGAKGISAALRSSPEVPELSSEEDNACSEEEGEAQGLGFQSMDSTAFSSSTSKEAEELRKRIRSMKFIPELLERERMANSVLFRLFRLYDKHLRDQKPPLLDFTDLTVKVLKLLEGPATRAELGAQWPYLVVDEFQDTNSNQFKFICLLALQRPPNTQTTFSAGGVAALSNCAGRRGGVTVVGDDDQSIYKWRGTHTGIFHEFKRNFPDYQEFFLACNYRSVPAVGSANICVRGENPGSGVSGAGICDNKGPAGGHVHGAFLPSHSLEAQYILRYILCLKQHHSLRWDDFAILCRTNSALLDIQNLLMNPRIQRAACSASSPFSTNSVNDNSESSRDNLGPGDPNRPIDPAVLFPAVDLADLELPAGGLPLSSTSSKRNGGAEIFLRPDVLDLLSYLRLAVDPDHDASFIRVLNRPPRRVGAKTLLALKRVQNASGNHSTSEPDNCRNIVEMPWQNVPWSRGNQRLPRETPLRVSLFHALCHVLRCAGIQGVQELFPVESAHADAVAAAEVARLRTNQVESLASFVKSINRLRSMSGSAVSVKALLEVLLGPLGMGEFFARRRLAQRSRRGELPDSGEAAGTADSVNPRQQDHGTPAAATPECSKPRHSKRKAAAADDIQPLGDIKGADIQKEGSIRELSKLYGSEVFADVLGFLRAVEAYSPNRQQATAGDCIIRLLRDADAGRFLQQSITNAITLSTIHQAKGLEWQVVIVARANEGTLPMGLGGSQPLADFVGRLISNFAEKPPKPEALRQAEATIVRQASGNEQHFHLMEERRVCYVALTRARRFLLLTAPLADKANHPLNPSRFFKEAGLVSQRQPQPPVPTVPTWANSKTDGYHIAEIP</sequence>
<keyword evidence="4 9" id="KW-0067">ATP-binding</keyword>
<feature type="compositionally biased region" description="Polar residues" evidence="10">
    <location>
        <begin position="26"/>
        <end position="41"/>
    </location>
</feature>
<dbReference type="RefSeq" id="XP_013337981.1">
    <property type="nucleotide sequence ID" value="XM_013482527.1"/>
</dbReference>
<feature type="binding site" evidence="9">
    <location>
        <begin position="383"/>
        <end position="390"/>
    </location>
    <ligand>
        <name>ATP</name>
        <dbReference type="ChEBI" id="CHEBI:30616"/>
    </ligand>
</feature>
<evidence type="ECO:0000256" key="2">
    <source>
        <dbReference type="ARBA" id="ARBA00022801"/>
    </source>
</evidence>
<comment type="catalytic activity">
    <reaction evidence="6">
        <text>Couples ATP hydrolysis with the unwinding of duplex DNA by translocating in the 3'-5' direction.</text>
        <dbReference type="EC" id="5.6.2.4"/>
    </reaction>
</comment>
<feature type="compositionally biased region" description="Polar residues" evidence="10">
    <location>
        <begin position="832"/>
        <end position="844"/>
    </location>
</feature>
<dbReference type="InterPro" id="IPR000212">
    <property type="entry name" value="DNA_helicase_UvrD/REP"/>
</dbReference>
<feature type="compositionally biased region" description="Low complexity" evidence="10">
    <location>
        <begin position="123"/>
        <end position="142"/>
    </location>
</feature>
<feature type="compositionally biased region" description="Acidic residues" evidence="10">
    <location>
        <begin position="532"/>
        <end position="545"/>
    </location>
</feature>
<dbReference type="PANTHER" id="PTHR11070">
    <property type="entry name" value="UVRD / RECB / PCRA DNA HELICASE FAMILY MEMBER"/>
    <property type="match status" value="1"/>
</dbReference>
<dbReference type="EMBL" id="HG722056">
    <property type="protein sequence ID" value="CDJ61331.1"/>
    <property type="molecule type" value="Genomic_DNA"/>
</dbReference>
<reference evidence="13" key="1">
    <citation type="submission" date="2013-10" db="EMBL/GenBank/DDBJ databases">
        <title>Genomic analysis of the causative agents of coccidiosis in chickens.</title>
        <authorList>
            <person name="Reid A.J."/>
            <person name="Blake D."/>
            <person name="Billington K."/>
            <person name="Browne H."/>
            <person name="Dunn M."/>
            <person name="Hung S."/>
            <person name="Kawahara F."/>
            <person name="Miranda-Saavedra D."/>
            <person name="Mourier T."/>
            <person name="Nagra H."/>
            <person name="Otto T.D."/>
            <person name="Rawlings N."/>
            <person name="Sanchez A."/>
            <person name="Sanders M."/>
            <person name="Subramaniam C."/>
            <person name="Tay Y."/>
            <person name="Dear P."/>
            <person name="Doerig C."/>
            <person name="Gruber A."/>
            <person name="Parkinson J."/>
            <person name="Shirley M."/>
            <person name="Wan K.L."/>
            <person name="Berriman M."/>
            <person name="Tomley F."/>
            <person name="Pain A."/>
        </authorList>
    </citation>
    <scope>NUCLEOTIDE SEQUENCE [LARGE SCALE GENOMIC DNA]</scope>
    <source>
        <strain evidence="13">Weybridge</strain>
    </source>
</reference>
<dbReference type="InterPro" id="IPR014017">
    <property type="entry name" value="DNA_helicase_UvrD-like_C"/>
</dbReference>
<evidence type="ECO:0000256" key="8">
    <source>
        <dbReference type="ARBA" id="ARBA00048988"/>
    </source>
</evidence>
<dbReference type="Gene3D" id="3.40.50.300">
    <property type="entry name" value="P-loop containing nucleotide triphosphate hydrolases"/>
    <property type="match status" value="4"/>
</dbReference>
<keyword evidence="5" id="KW-0413">Isomerase</keyword>
<dbReference type="GO" id="GO:0016787">
    <property type="term" value="F:hydrolase activity"/>
    <property type="evidence" value="ECO:0007669"/>
    <property type="project" value="UniProtKB-UniRule"/>
</dbReference>
<dbReference type="InterPro" id="IPR027417">
    <property type="entry name" value="P-loop_NTPase"/>
</dbReference>
<feature type="region of interest" description="Disordered" evidence="10">
    <location>
        <begin position="832"/>
        <end position="857"/>
    </location>
</feature>
<proteinExistence type="predicted"/>
<reference evidence="13" key="2">
    <citation type="submission" date="2013-10" db="EMBL/GenBank/DDBJ databases">
        <authorList>
            <person name="Aslett M."/>
        </authorList>
    </citation>
    <scope>NUCLEOTIDE SEQUENCE [LARGE SCALE GENOMIC DNA]</scope>
    <source>
        <strain evidence="13">Weybridge</strain>
    </source>
</reference>
<dbReference type="PROSITE" id="PS51217">
    <property type="entry name" value="UVRD_HELICASE_CTER"/>
    <property type="match status" value="1"/>
</dbReference>
<dbReference type="GO" id="GO:0000725">
    <property type="term" value="P:recombinational repair"/>
    <property type="evidence" value="ECO:0007669"/>
    <property type="project" value="TreeGrafter"/>
</dbReference>
<dbReference type="GO" id="GO:0003677">
    <property type="term" value="F:DNA binding"/>
    <property type="evidence" value="ECO:0007669"/>
    <property type="project" value="InterPro"/>
</dbReference>
<evidence type="ECO:0000313" key="13">
    <source>
        <dbReference type="EMBL" id="CDJ61331.1"/>
    </source>
</evidence>
<dbReference type="VEuPathDB" id="ToxoDB:EMWEY_00009930"/>
<feature type="compositionally biased region" description="Low complexity" evidence="10">
    <location>
        <begin position="66"/>
        <end position="87"/>
    </location>
</feature>
<feature type="compositionally biased region" description="Basic residues" evidence="10">
    <location>
        <begin position="143"/>
        <end position="154"/>
    </location>
</feature>
<dbReference type="GeneID" id="25334979"/>
<dbReference type="Proteomes" id="UP000030763">
    <property type="component" value="Unassembled WGS sequence"/>
</dbReference>
<dbReference type="GO" id="GO:0043138">
    <property type="term" value="F:3'-5' DNA helicase activity"/>
    <property type="evidence" value="ECO:0007669"/>
    <property type="project" value="UniProtKB-EC"/>
</dbReference>
<comment type="catalytic activity">
    <reaction evidence="8">
        <text>ATP + H2O = ADP + phosphate + H(+)</text>
        <dbReference type="Rhea" id="RHEA:13065"/>
        <dbReference type="ChEBI" id="CHEBI:15377"/>
        <dbReference type="ChEBI" id="CHEBI:15378"/>
        <dbReference type="ChEBI" id="CHEBI:30616"/>
        <dbReference type="ChEBI" id="CHEBI:43474"/>
        <dbReference type="ChEBI" id="CHEBI:456216"/>
        <dbReference type="EC" id="5.6.2.4"/>
    </reaction>
</comment>
<feature type="region of interest" description="Disordered" evidence="10">
    <location>
        <begin position="21"/>
        <end position="88"/>
    </location>
</feature>
<dbReference type="SUPFAM" id="SSF52540">
    <property type="entry name" value="P-loop containing nucleoside triphosphate hydrolases"/>
    <property type="match status" value="1"/>
</dbReference>
<dbReference type="PANTHER" id="PTHR11070:SF2">
    <property type="entry name" value="ATP-DEPENDENT DNA HELICASE SRS2"/>
    <property type="match status" value="1"/>
</dbReference>
<keyword evidence="14" id="KW-1185">Reference proteome</keyword>
<feature type="region of interest" description="Disordered" evidence="10">
    <location>
        <begin position="121"/>
        <end position="154"/>
    </location>
</feature>
<dbReference type="Pfam" id="PF13361">
    <property type="entry name" value="UvrD_C"/>
    <property type="match status" value="1"/>
</dbReference>
<evidence type="ECO:0000256" key="10">
    <source>
        <dbReference type="SAM" id="MobiDB-lite"/>
    </source>
</evidence>
<evidence type="ECO:0000256" key="1">
    <source>
        <dbReference type="ARBA" id="ARBA00022741"/>
    </source>
</evidence>
<feature type="region of interest" description="Disordered" evidence="10">
    <location>
        <begin position="1081"/>
        <end position="1130"/>
    </location>
</feature>
<evidence type="ECO:0000259" key="12">
    <source>
        <dbReference type="PROSITE" id="PS51217"/>
    </source>
</evidence>
<evidence type="ECO:0000256" key="5">
    <source>
        <dbReference type="ARBA" id="ARBA00023235"/>
    </source>
</evidence>
<evidence type="ECO:0000256" key="3">
    <source>
        <dbReference type="ARBA" id="ARBA00022806"/>
    </source>
</evidence>